<dbReference type="Gene3D" id="2.130.10.80">
    <property type="entry name" value="Galactose oxidase/kelch, beta-propeller"/>
    <property type="match status" value="1"/>
</dbReference>
<dbReference type="GeneID" id="113715592"/>
<dbReference type="InterPro" id="IPR011043">
    <property type="entry name" value="Gal_Oxase/kelch_b-propeller"/>
</dbReference>
<feature type="chain" id="PRO_5047433176" evidence="3">
    <location>
        <begin position="21"/>
        <end position="607"/>
    </location>
</feature>
<feature type="domain" description="Glyoxal oxidase N-terminal" evidence="4">
    <location>
        <begin position="93"/>
        <end position="490"/>
    </location>
</feature>
<evidence type="ECO:0000313" key="6">
    <source>
        <dbReference type="Proteomes" id="UP001652660"/>
    </source>
</evidence>
<dbReference type="Pfam" id="PF09118">
    <property type="entry name" value="GO-like_E_set"/>
    <property type="match status" value="1"/>
</dbReference>
<gene>
    <name evidence="7" type="primary">LOC113715592</name>
</gene>
<dbReference type="PANTHER" id="PTHR32208">
    <property type="entry name" value="SECRETED PROTEIN-RELATED"/>
    <property type="match status" value="1"/>
</dbReference>
<dbReference type="InterPro" id="IPR014756">
    <property type="entry name" value="Ig_E-set"/>
</dbReference>
<evidence type="ECO:0000256" key="2">
    <source>
        <dbReference type="SAM" id="MobiDB-lite"/>
    </source>
</evidence>
<dbReference type="SUPFAM" id="SSF81296">
    <property type="entry name" value="E set domains"/>
    <property type="match status" value="1"/>
</dbReference>
<evidence type="ECO:0000256" key="1">
    <source>
        <dbReference type="ARBA" id="ARBA00022729"/>
    </source>
</evidence>
<reference evidence="7" key="2">
    <citation type="submission" date="2025-08" db="UniProtKB">
        <authorList>
            <consortium name="RefSeq"/>
        </authorList>
    </citation>
    <scope>IDENTIFICATION</scope>
    <source>
        <tissue evidence="7">Leaves</tissue>
    </source>
</reference>
<reference evidence="6" key="1">
    <citation type="journal article" date="2025" name="Foods">
        <title>Unveiling the Microbial Signatures of Arabica Coffee Cherries: Insights into Ripeness Specific Diversity, Functional Traits, and Implications for Quality and Safety.</title>
        <authorList>
            <consortium name="RefSeq"/>
            <person name="Tenea G.N."/>
            <person name="Cifuentes V."/>
            <person name="Reyes P."/>
            <person name="Cevallos-Vallejos M."/>
        </authorList>
    </citation>
    <scope>NUCLEOTIDE SEQUENCE [LARGE SCALE GENOMIC DNA]</scope>
</reference>
<protein>
    <submittedName>
        <fullName evidence="7">Aldehyde oxidase GLOX-like</fullName>
    </submittedName>
</protein>
<name>A0A6P6UYX7_COFAR</name>
<organism evidence="6 7">
    <name type="scientific">Coffea arabica</name>
    <name type="common">Arabian coffee</name>
    <dbReference type="NCBI Taxonomy" id="13443"/>
    <lineage>
        <taxon>Eukaryota</taxon>
        <taxon>Viridiplantae</taxon>
        <taxon>Streptophyta</taxon>
        <taxon>Embryophyta</taxon>
        <taxon>Tracheophyta</taxon>
        <taxon>Spermatophyta</taxon>
        <taxon>Magnoliopsida</taxon>
        <taxon>eudicotyledons</taxon>
        <taxon>Gunneridae</taxon>
        <taxon>Pentapetalae</taxon>
        <taxon>asterids</taxon>
        <taxon>lamiids</taxon>
        <taxon>Gentianales</taxon>
        <taxon>Rubiaceae</taxon>
        <taxon>Ixoroideae</taxon>
        <taxon>Gardenieae complex</taxon>
        <taxon>Bertiereae - Coffeeae clade</taxon>
        <taxon>Coffeeae</taxon>
        <taxon>Coffea</taxon>
    </lineage>
</organism>
<dbReference type="OrthoDB" id="2019572at2759"/>
<dbReference type="InterPro" id="IPR013783">
    <property type="entry name" value="Ig-like_fold"/>
</dbReference>
<accession>A0A6P6UYX7</accession>
<dbReference type="InterPro" id="IPR015202">
    <property type="entry name" value="GO-like_E_set"/>
</dbReference>
<feature type="domain" description="Galactose oxidase-like Early set" evidence="5">
    <location>
        <begin position="499"/>
        <end position="606"/>
    </location>
</feature>
<dbReference type="SUPFAM" id="SSF50965">
    <property type="entry name" value="Galactose oxidase, central domain"/>
    <property type="match status" value="1"/>
</dbReference>
<feature type="compositionally biased region" description="Low complexity" evidence="2">
    <location>
        <begin position="59"/>
        <end position="72"/>
    </location>
</feature>
<dbReference type="RefSeq" id="XP_027095631.2">
    <property type="nucleotide sequence ID" value="XM_027239830.2"/>
</dbReference>
<dbReference type="InterPro" id="IPR009880">
    <property type="entry name" value="Glyoxal_oxidase_N"/>
</dbReference>
<keyword evidence="6" id="KW-1185">Reference proteome</keyword>
<dbReference type="Proteomes" id="UP001652660">
    <property type="component" value="Chromosome 11c"/>
</dbReference>
<sequence>MASQKHQSFIFLIIIMLVFPFPTYSSISSSPFQENNPLPFFIHPSLPPRSEFEPELPQAPSDSANIPPSSSSGPINPGGLWILLQKSIGISAMHMQLLYNNKVVIFDRTDFGRSNISLPFGRCRFSVDGKLRIDCTAHSVIYDIVTNTFRPLMVQTDVWCSSAAVNPDGVLVQTGGYRGGADKIRLFTPCNNDFCDWIELPQNLTVRRWYASNQILPDGRIIIVGGRRAFSYEFFPKNSVFFSNAEVYWLQFLKETSDPREENNLYPFLHLLPDGNLFVFANQHSVILDYVNNKILRKFPPIPGEKRSYPSTGSSVLLPLRLPGSGSRLGSPSPEVEVMICGGANGGSYIQARLGVYVAASKSCGRLRVTDPDPEWEMETMPMNRVMPDMLLLPTGDVLILNGASKGSAGWELADDPVLHPVLYRPSEMDPQQRFTVLNPTVNPRLYHSAAVLLPDGRVLVGGSNPHALYRFTGVKYPTDLTLEAFLPPYLGPQYSQLRPSILTFEGPTDNIISYGQQFSITFTLGLHPPGQDFRVTMIAPSFTTHSFAMNQRLVMLDVVGYQQLSAFAFKVTVCAPPTRNIAPPGYYMTFAVNGGIPSTGVWIRMK</sequence>
<dbReference type="CDD" id="cd02851">
    <property type="entry name" value="E_set_GO_C"/>
    <property type="match status" value="1"/>
</dbReference>
<dbReference type="Pfam" id="PF07250">
    <property type="entry name" value="Glyoxal_oxid_N"/>
    <property type="match status" value="1"/>
</dbReference>
<dbReference type="InterPro" id="IPR037293">
    <property type="entry name" value="Gal_Oxidase_central_sf"/>
</dbReference>
<feature type="signal peptide" evidence="3">
    <location>
        <begin position="1"/>
        <end position="20"/>
    </location>
</feature>
<proteinExistence type="predicted"/>
<evidence type="ECO:0000259" key="4">
    <source>
        <dbReference type="Pfam" id="PF07250"/>
    </source>
</evidence>
<evidence type="ECO:0000313" key="7">
    <source>
        <dbReference type="RefSeq" id="XP_027095631.2"/>
    </source>
</evidence>
<evidence type="ECO:0000256" key="3">
    <source>
        <dbReference type="SAM" id="SignalP"/>
    </source>
</evidence>
<feature type="region of interest" description="Disordered" evidence="2">
    <location>
        <begin position="50"/>
        <end position="72"/>
    </location>
</feature>
<dbReference type="AlphaFoldDB" id="A0A6P6UYX7"/>
<dbReference type="PANTHER" id="PTHR32208:SF57">
    <property type="entry name" value="F14L17.20 PROTEIN"/>
    <property type="match status" value="1"/>
</dbReference>
<dbReference type="Gene3D" id="2.60.40.10">
    <property type="entry name" value="Immunoglobulins"/>
    <property type="match status" value="1"/>
</dbReference>
<keyword evidence="1 3" id="KW-0732">Signal</keyword>
<evidence type="ECO:0000259" key="5">
    <source>
        <dbReference type="Pfam" id="PF09118"/>
    </source>
</evidence>